<dbReference type="GO" id="GO:0140078">
    <property type="term" value="F:class I DNA-(apurinic or apyrimidinic site) endonuclease activity"/>
    <property type="evidence" value="ECO:0007669"/>
    <property type="project" value="UniProtKB-EC"/>
</dbReference>
<dbReference type="GO" id="GO:0051539">
    <property type="term" value="F:4 iron, 4 sulfur cluster binding"/>
    <property type="evidence" value="ECO:0007669"/>
    <property type="project" value="InterPro"/>
</dbReference>
<dbReference type="Gene3D" id="1.10.1670.10">
    <property type="entry name" value="Helix-hairpin-Helix base-excision DNA repair enzymes (C-terminal)"/>
    <property type="match status" value="1"/>
</dbReference>
<dbReference type="PIRSF" id="PIRSF001435">
    <property type="entry name" value="Nth"/>
    <property type="match status" value="1"/>
</dbReference>
<dbReference type="GO" id="GO:0046872">
    <property type="term" value="F:metal ion binding"/>
    <property type="evidence" value="ECO:0007669"/>
    <property type="project" value="UniProtKB-KW"/>
</dbReference>
<keyword evidence="7" id="KW-0408">Iron</keyword>
<dbReference type="CDD" id="cd00056">
    <property type="entry name" value="ENDO3c"/>
    <property type="match status" value="1"/>
</dbReference>
<comment type="similarity">
    <text evidence="2">Belongs to the Nth/MutY family.</text>
</comment>
<dbReference type="Gene3D" id="1.10.340.30">
    <property type="entry name" value="Hypothetical protein, domain 2"/>
    <property type="match status" value="1"/>
</dbReference>
<evidence type="ECO:0000256" key="3">
    <source>
        <dbReference type="ARBA" id="ARBA00012720"/>
    </source>
</evidence>
<keyword evidence="15" id="KW-1185">Reference proteome</keyword>
<evidence type="ECO:0000256" key="2">
    <source>
        <dbReference type="ARBA" id="ARBA00008343"/>
    </source>
</evidence>
<dbReference type="AlphaFoldDB" id="A0A2T9Z8K4"/>
<dbReference type="InterPro" id="IPR011257">
    <property type="entry name" value="DNA_glycosylase"/>
</dbReference>
<comment type="cofactor">
    <cofactor evidence="1">
        <name>[4Fe-4S] cluster</name>
        <dbReference type="ChEBI" id="CHEBI:49883"/>
    </cofactor>
</comment>
<dbReference type="SMART" id="SM00525">
    <property type="entry name" value="FES"/>
    <property type="match status" value="1"/>
</dbReference>
<protein>
    <recommendedName>
        <fullName evidence="3">DNA-(apurinic or apyrimidinic site) lyase</fullName>
        <ecNumber evidence="3">4.2.99.18</ecNumber>
    </recommendedName>
</protein>
<keyword evidence="4" id="KW-0479">Metal-binding</keyword>
<name>A0A2T9Z8K4_9FUNG</name>
<comment type="catalytic activity">
    <reaction evidence="12">
        <text>2'-deoxyribonucleotide-(2'-deoxyribose 5'-phosphate)-2'-deoxyribonucleotide-DNA = a 3'-end 2'-deoxyribonucleotide-(2,3-dehydro-2,3-deoxyribose 5'-phosphate)-DNA + a 5'-end 5'-phospho-2'-deoxyribonucleoside-DNA + H(+)</text>
        <dbReference type="Rhea" id="RHEA:66592"/>
        <dbReference type="Rhea" id="RHEA-COMP:13180"/>
        <dbReference type="Rhea" id="RHEA-COMP:16897"/>
        <dbReference type="Rhea" id="RHEA-COMP:17067"/>
        <dbReference type="ChEBI" id="CHEBI:15378"/>
        <dbReference type="ChEBI" id="CHEBI:136412"/>
        <dbReference type="ChEBI" id="CHEBI:157695"/>
        <dbReference type="ChEBI" id="CHEBI:167181"/>
        <dbReference type="EC" id="4.2.99.18"/>
    </reaction>
</comment>
<dbReference type="PANTHER" id="PTHR43286:SF1">
    <property type="entry name" value="ENDONUCLEASE III-LIKE PROTEIN 1"/>
    <property type="match status" value="1"/>
</dbReference>
<dbReference type="InterPro" id="IPR003651">
    <property type="entry name" value="Endonuclease3_FeS-loop_motif"/>
</dbReference>
<dbReference type="PANTHER" id="PTHR43286">
    <property type="entry name" value="ENDONUCLEASE III-LIKE PROTEIN 1"/>
    <property type="match status" value="1"/>
</dbReference>
<dbReference type="Pfam" id="PF10576">
    <property type="entry name" value="EndIII_4Fe-2S"/>
    <property type="match status" value="1"/>
</dbReference>
<dbReference type="InterPro" id="IPR003265">
    <property type="entry name" value="HhH-GPD_domain"/>
</dbReference>
<evidence type="ECO:0000256" key="1">
    <source>
        <dbReference type="ARBA" id="ARBA00001966"/>
    </source>
</evidence>
<keyword evidence="8" id="KW-0411">Iron-sulfur</keyword>
<reference evidence="14 15" key="1">
    <citation type="journal article" date="2018" name="MBio">
        <title>Comparative Genomics Reveals the Core Gene Toolbox for the Fungus-Insect Symbiosis.</title>
        <authorList>
            <person name="Wang Y."/>
            <person name="Stata M."/>
            <person name="Wang W."/>
            <person name="Stajich J.E."/>
            <person name="White M.M."/>
            <person name="Moncalvo J.M."/>
        </authorList>
    </citation>
    <scope>NUCLEOTIDE SEQUENCE [LARGE SCALE GENOMIC DNA]</scope>
    <source>
        <strain evidence="14 15">SC-DP-2</strain>
    </source>
</reference>
<proteinExistence type="inferred from homology"/>
<evidence type="ECO:0000256" key="10">
    <source>
        <dbReference type="ARBA" id="ARBA00023239"/>
    </source>
</evidence>
<evidence type="ECO:0000259" key="13">
    <source>
        <dbReference type="SMART" id="SM00478"/>
    </source>
</evidence>
<keyword evidence="6" id="KW-0378">Hydrolase</keyword>
<dbReference type="OrthoDB" id="2099276at2759"/>
<dbReference type="GO" id="GO:0006285">
    <property type="term" value="P:base-excision repair, AP site formation"/>
    <property type="evidence" value="ECO:0007669"/>
    <property type="project" value="TreeGrafter"/>
</dbReference>
<evidence type="ECO:0000256" key="12">
    <source>
        <dbReference type="ARBA" id="ARBA00044632"/>
    </source>
</evidence>
<dbReference type="Proteomes" id="UP000245609">
    <property type="component" value="Unassembled WGS sequence"/>
</dbReference>
<evidence type="ECO:0000313" key="15">
    <source>
        <dbReference type="Proteomes" id="UP000245609"/>
    </source>
</evidence>
<evidence type="ECO:0000256" key="5">
    <source>
        <dbReference type="ARBA" id="ARBA00022763"/>
    </source>
</evidence>
<dbReference type="Pfam" id="PF00730">
    <property type="entry name" value="HhH-GPD"/>
    <property type="match status" value="1"/>
</dbReference>
<dbReference type="EC" id="4.2.99.18" evidence="3"/>
<evidence type="ECO:0000256" key="4">
    <source>
        <dbReference type="ARBA" id="ARBA00022723"/>
    </source>
</evidence>
<dbReference type="SMART" id="SM00478">
    <property type="entry name" value="ENDO3c"/>
    <property type="match status" value="1"/>
</dbReference>
<keyword evidence="9" id="KW-0234">DNA repair</keyword>
<evidence type="ECO:0000313" key="14">
    <source>
        <dbReference type="EMBL" id="PVV00924.1"/>
    </source>
</evidence>
<evidence type="ECO:0000256" key="9">
    <source>
        <dbReference type="ARBA" id="ARBA00023204"/>
    </source>
</evidence>
<evidence type="ECO:0000256" key="8">
    <source>
        <dbReference type="ARBA" id="ARBA00023014"/>
    </source>
</evidence>
<comment type="caution">
    <text evidence="14">The sequence shown here is derived from an EMBL/GenBank/DDBJ whole genome shotgun (WGS) entry which is preliminary data.</text>
</comment>
<accession>A0A2T9Z8K4</accession>
<dbReference type="GO" id="GO:0006289">
    <property type="term" value="P:nucleotide-excision repair"/>
    <property type="evidence" value="ECO:0007669"/>
    <property type="project" value="TreeGrafter"/>
</dbReference>
<evidence type="ECO:0000256" key="7">
    <source>
        <dbReference type="ARBA" id="ARBA00023004"/>
    </source>
</evidence>
<dbReference type="EMBL" id="MBFS01001504">
    <property type="protein sequence ID" value="PVV00924.1"/>
    <property type="molecule type" value="Genomic_DNA"/>
</dbReference>
<sequence>MGKIRPSVESIEEAIRILKEYRSTHEAPVDKMGCESKGPMKLSKKQERVRILNSLILSSQTQDAKTYEAANNLEELYNWDTKKMSNASTNELVKAIKMVGFANRKAIYIKKTALVCTERYNGDVPKTLEETLELSGVGPKMAYIFLSSALGQNIGIGVDTHVFRIADRLGWTLSNKSIKSKTPESTRKELQTLVPEKEWPYINKLLVGLGQTICTAKSPRCSECPLAKNHCKYAKNNYKF</sequence>
<keyword evidence="5" id="KW-0227">DNA damage</keyword>
<dbReference type="InterPro" id="IPR023170">
    <property type="entry name" value="HhH_base_excis_C"/>
</dbReference>
<keyword evidence="10" id="KW-0456">Lyase</keyword>
<evidence type="ECO:0000256" key="11">
    <source>
        <dbReference type="ARBA" id="ARBA00023295"/>
    </source>
</evidence>
<organism evidence="14 15">
    <name type="scientific">Smittium megazygosporum</name>
    <dbReference type="NCBI Taxonomy" id="133381"/>
    <lineage>
        <taxon>Eukaryota</taxon>
        <taxon>Fungi</taxon>
        <taxon>Fungi incertae sedis</taxon>
        <taxon>Zoopagomycota</taxon>
        <taxon>Kickxellomycotina</taxon>
        <taxon>Harpellomycetes</taxon>
        <taxon>Harpellales</taxon>
        <taxon>Legeriomycetaceae</taxon>
        <taxon>Smittium</taxon>
    </lineage>
</organism>
<keyword evidence="11" id="KW-0326">Glycosidase</keyword>
<dbReference type="STRING" id="133381.A0A2T9Z8K4"/>
<dbReference type="FunFam" id="1.10.340.30:FF:000001">
    <property type="entry name" value="Endonuclease III"/>
    <property type="match status" value="1"/>
</dbReference>
<dbReference type="SUPFAM" id="SSF48150">
    <property type="entry name" value="DNA-glycosylase"/>
    <property type="match status" value="1"/>
</dbReference>
<dbReference type="GO" id="GO:0005634">
    <property type="term" value="C:nucleus"/>
    <property type="evidence" value="ECO:0007669"/>
    <property type="project" value="TreeGrafter"/>
</dbReference>
<gene>
    <name evidence="14" type="ORF">BB560_004678</name>
</gene>
<dbReference type="GO" id="GO:0000703">
    <property type="term" value="F:oxidized pyrimidine nucleobase lesion DNA N-glycosylase activity"/>
    <property type="evidence" value="ECO:0007669"/>
    <property type="project" value="TreeGrafter"/>
</dbReference>
<feature type="domain" description="HhH-GPD" evidence="13">
    <location>
        <begin position="57"/>
        <end position="212"/>
    </location>
</feature>
<evidence type="ECO:0000256" key="6">
    <source>
        <dbReference type="ARBA" id="ARBA00022801"/>
    </source>
</evidence>